<dbReference type="PANTHER" id="PTHR30590">
    <property type="entry name" value="INNER MEMBRANE PROTEIN"/>
    <property type="match status" value="1"/>
</dbReference>
<dbReference type="PANTHER" id="PTHR30590:SF2">
    <property type="entry name" value="INNER MEMBRANE PROTEIN"/>
    <property type="match status" value="1"/>
</dbReference>
<reference evidence="2 3" key="1">
    <citation type="submission" date="2017-04" db="EMBL/GenBank/DDBJ databases">
        <authorList>
            <person name="Afonso C.L."/>
            <person name="Miller P.J."/>
            <person name="Scott M.A."/>
            <person name="Spackman E."/>
            <person name="Goraichik I."/>
            <person name="Dimitrov K.M."/>
            <person name="Suarez D.L."/>
            <person name="Swayne D.E."/>
        </authorList>
    </citation>
    <scope>NUCLEOTIDE SEQUENCE [LARGE SCALE GENOMIC DNA]</scope>
    <source>
        <strain evidence="3">XA(T)</strain>
    </source>
</reference>
<accession>A0A1X9LRW3</accession>
<sequence length="330" mass="34451">MVYAHVVPDNGVESIFDGRSAMLFATVSGVSLGLLSGGARRPPRSALPRLARRIAVRGGVLIALGLWFASLATPIATIFDVYGLLFLLAIPLLTLSRRHLALLVVVAALSGPALTGWFAETAAEPASLLHAMTSGEWGGHLGRWLTGHFPVATWSALVIAGLLLARCDLSARSTQAAAIVLGGGSSLLAYSVTASTAETSAAHSNSTWEVLGSGGLAIAIIGALCLALDLAEENGWTAVARLSSPLAAIGSMPLTLYCAHFAVIAVITAPLPLGSDPEQWQSVSLLIAMTALGVAFALLWRRWFRQGPLEWAMSALASPRSSLRARRMDA</sequence>
<gene>
    <name evidence="2" type="ORF">B5808_05030</name>
</gene>
<protein>
    <recommendedName>
        <fullName evidence="1">DUF418 domain-containing protein</fullName>
    </recommendedName>
</protein>
<dbReference type="InterPro" id="IPR007349">
    <property type="entry name" value="DUF418"/>
</dbReference>
<keyword evidence="3" id="KW-1185">Reference proteome</keyword>
<dbReference type="KEGG" id="cphy:B5808_05030"/>
<organism evidence="2 3">
    <name type="scientific">Cnuibacter physcomitrellae</name>
    <dbReference type="NCBI Taxonomy" id="1619308"/>
    <lineage>
        <taxon>Bacteria</taxon>
        <taxon>Bacillati</taxon>
        <taxon>Actinomycetota</taxon>
        <taxon>Actinomycetes</taxon>
        <taxon>Micrococcales</taxon>
        <taxon>Microbacteriaceae</taxon>
        <taxon>Cnuibacter</taxon>
    </lineage>
</organism>
<proteinExistence type="predicted"/>
<evidence type="ECO:0000259" key="1">
    <source>
        <dbReference type="Pfam" id="PF04235"/>
    </source>
</evidence>
<dbReference type="AlphaFoldDB" id="A0A1X9LRW3"/>
<dbReference type="STRING" id="1619308.B5808_05030"/>
<dbReference type="EMBL" id="CP020715">
    <property type="protein sequence ID" value="ARJ04660.1"/>
    <property type="molecule type" value="Genomic_DNA"/>
</dbReference>
<dbReference type="Pfam" id="PF04235">
    <property type="entry name" value="DUF418"/>
    <property type="match status" value="1"/>
</dbReference>
<dbReference type="Proteomes" id="UP000192775">
    <property type="component" value="Chromosome"/>
</dbReference>
<dbReference type="InterPro" id="IPR052529">
    <property type="entry name" value="Bact_Transport_Assoc"/>
</dbReference>
<evidence type="ECO:0000313" key="3">
    <source>
        <dbReference type="Proteomes" id="UP000192775"/>
    </source>
</evidence>
<name>A0A1X9LRW3_9MICO</name>
<feature type="domain" description="DUF418" evidence="1">
    <location>
        <begin position="174"/>
        <end position="315"/>
    </location>
</feature>
<evidence type="ECO:0000313" key="2">
    <source>
        <dbReference type="EMBL" id="ARJ04660.1"/>
    </source>
</evidence>